<keyword evidence="1" id="KW-0812">Transmembrane</keyword>
<dbReference type="AlphaFoldDB" id="A0A6A9UWA7"/>
<protein>
    <submittedName>
        <fullName evidence="2">DUF3592 domain-containing protein</fullName>
    </submittedName>
</protein>
<proteinExistence type="predicted"/>
<comment type="caution">
    <text evidence="2">The sequence shown here is derived from an EMBL/GenBank/DDBJ whole genome shotgun (WGS) entry which is preliminary data.</text>
</comment>
<reference evidence="2 3" key="1">
    <citation type="submission" date="2019-12" db="EMBL/GenBank/DDBJ databases">
        <title>Auraticoccus cholistani sp. nov., an actinomycete isolated from soil of Cholistan desert.</title>
        <authorList>
            <person name="Cheema M.T."/>
        </authorList>
    </citation>
    <scope>NUCLEOTIDE SEQUENCE [LARGE SCALE GENOMIC DNA]</scope>
    <source>
        <strain evidence="2 3">F435</strain>
    </source>
</reference>
<feature type="transmembrane region" description="Helical" evidence="1">
    <location>
        <begin position="7"/>
        <end position="29"/>
    </location>
</feature>
<evidence type="ECO:0000313" key="2">
    <source>
        <dbReference type="EMBL" id="MVA75864.1"/>
    </source>
</evidence>
<keyword evidence="1" id="KW-1133">Transmembrane helix</keyword>
<gene>
    <name evidence="2" type="ORF">GC722_07480</name>
</gene>
<evidence type="ECO:0000313" key="3">
    <source>
        <dbReference type="Proteomes" id="UP000435304"/>
    </source>
</evidence>
<dbReference type="EMBL" id="WPCU01000005">
    <property type="protein sequence ID" value="MVA75864.1"/>
    <property type="molecule type" value="Genomic_DNA"/>
</dbReference>
<keyword evidence="1" id="KW-0472">Membrane</keyword>
<evidence type="ECO:0000256" key="1">
    <source>
        <dbReference type="SAM" id="Phobius"/>
    </source>
</evidence>
<keyword evidence="3" id="KW-1185">Reference proteome</keyword>
<sequence length="132" mass="14481">MRPVTELLLGFGGGACLLGLVFWTVGFAVGKGRRSGWRSTQGRWVPFEGRWSRSWQVEYRAEDGSTHRVFPSMDALGLTQSGTVPVRYDPRRPRRAVIDTFYHRGGFFKVVGGVVVGIGLLLAGLAALLSRG</sequence>
<feature type="transmembrane region" description="Helical" evidence="1">
    <location>
        <begin position="107"/>
        <end position="129"/>
    </location>
</feature>
<name>A0A6A9UWA7_9ACTN</name>
<dbReference type="RefSeq" id="WP_156609377.1">
    <property type="nucleotide sequence ID" value="NZ_WPCU01000005.1"/>
</dbReference>
<dbReference type="Proteomes" id="UP000435304">
    <property type="component" value="Unassembled WGS sequence"/>
</dbReference>
<organism evidence="2 3">
    <name type="scientific">Auraticoccus cholistanensis</name>
    <dbReference type="NCBI Taxonomy" id="2656650"/>
    <lineage>
        <taxon>Bacteria</taxon>
        <taxon>Bacillati</taxon>
        <taxon>Actinomycetota</taxon>
        <taxon>Actinomycetes</taxon>
        <taxon>Propionibacteriales</taxon>
        <taxon>Propionibacteriaceae</taxon>
        <taxon>Auraticoccus</taxon>
    </lineage>
</organism>
<accession>A0A6A9UWA7</accession>